<reference evidence="1" key="1">
    <citation type="submission" date="2014-11" db="EMBL/GenBank/DDBJ databases">
        <authorList>
            <person name="Amaro Gonzalez C."/>
        </authorList>
    </citation>
    <scope>NUCLEOTIDE SEQUENCE</scope>
</reference>
<organism evidence="1">
    <name type="scientific">Anguilla anguilla</name>
    <name type="common">European freshwater eel</name>
    <name type="synonym">Muraena anguilla</name>
    <dbReference type="NCBI Taxonomy" id="7936"/>
    <lineage>
        <taxon>Eukaryota</taxon>
        <taxon>Metazoa</taxon>
        <taxon>Chordata</taxon>
        <taxon>Craniata</taxon>
        <taxon>Vertebrata</taxon>
        <taxon>Euteleostomi</taxon>
        <taxon>Actinopterygii</taxon>
        <taxon>Neopterygii</taxon>
        <taxon>Teleostei</taxon>
        <taxon>Anguilliformes</taxon>
        <taxon>Anguillidae</taxon>
        <taxon>Anguilla</taxon>
    </lineage>
</organism>
<dbReference type="AlphaFoldDB" id="A0A0E9SUU5"/>
<proteinExistence type="predicted"/>
<sequence length="55" mass="6339">MGTSTQNEFLELPFKRKNASFLESKSGAHYKGTEKLLMWVTAAFEVDQKWSLKTK</sequence>
<dbReference type="EMBL" id="GBXM01063501">
    <property type="protein sequence ID" value="JAH45076.1"/>
    <property type="molecule type" value="Transcribed_RNA"/>
</dbReference>
<protein>
    <submittedName>
        <fullName evidence="1">Uncharacterized protein</fullName>
    </submittedName>
</protein>
<accession>A0A0E9SUU5</accession>
<evidence type="ECO:0000313" key="1">
    <source>
        <dbReference type="EMBL" id="JAH45076.1"/>
    </source>
</evidence>
<reference evidence="1" key="2">
    <citation type="journal article" date="2015" name="Fish Shellfish Immunol.">
        <title>Early steps in the European eel (Anguilla anguilla)-Vibrio vulnificus interaction in the gills: Role of the RtxA13 toxin.</title>
        <authorList>
            <person name="Callol A."/>
            <person name="Pajuelo D."/>
            <person name="Ebbesson L."/>
            <person name="Teles M."/>
            <person name="MacKenzie S."/>
            <person name="Amaro C."/>
        </authorList>
    </citation>
    <scope>NUCLEOTIDE SEQUENCE</scope>
</reference>
<name>A0A0E9SUU5_ANGAN</name>